<evidence type="ECO:0000256" key="3">
    <source>
        <dbReference type="ARBA" id="ARBA00022840"/>
    </source>
</evidence>
<dbReference type="Gene3D" id="3.40.50.10420">
    <property type="entry name" value="NagB/RpiA/CoA transferase-like"/>
    <property type="match status" value="1"/>
</dbReference>
<dbReference type="SUPFAM" id="SSF100950">
    <property type="entry name" value="NagB/RpiA/CoA transferase-like"/>
    <property type="match status" value="1"/>
</dbReference>
<evidence type="ECO:0000256" key="2">
    <source>
        <dbReference type="ARBA" id="ARBA00022741"/>
    </source>
</evidence>
<dbReference type="Pfam" id="PF01812">
    <property type="entry name" value="5-FTHF_cyc-lig"/>
    <property type="match status" value="1"/>
</dbReference>
<evidence type="ECO:0000313" key="7">
    <source>
        <dbReference type="Proteomes" id="UP000626844"/>
    </source>
</evidence>
<dbReference type="PANTHER" id="PTHR23407">
    <property type="entry name" value="ATPASE INHIBITOR/5-FORMYLTETRAHYDROFOLATE CYCLO-LIGASE"/>
    <property type="match status" value="1"/>
</dbReference>
<dbReference type="GO" id="GO:0009396">
    <property type="term" value="P:folic acid-containing compound biosynthetic process"/>
    <property type="evidence" value="ECO:0007669"/>
    <property type="project" value="TreeGrafter"/>
</dbReference>
<feature type="binding site" evidence="4">
    <location>
        <begin position="3"/>
        <end position="7"/>
    </location>
    <ligand>
        <name>ATP</name>
        <dbReference type="ChEBI" id="CHEBI:30616"/>
    </ligand>
</feature>
<dbReference type="GO" id="GO:0035999">
    <property type="term" value="P:tetrahydrofolate interconversion"/>
    <property type="evidence" value="ECO:0007669"/>
    <property type="project" value="TreeGrafter"/>
</dbReference>
<comment type="cofactor">
    <cofactor evidence="5">
        <name>Mg(2+)</name>
        <dbReference type="ChEBI" id="CHEBI:18420"/>
    </cofactor>
</comment>
<reference evidence="6" key="1">
    <citation type="submission" date="2020-09" db="EMBL/GenBank/DDBJ databases">
        <title>A novel bacterium of genus Bacillus, isolated from South China Sea.</title>
        <authorList>
            <person name="Huang H."/>
            <person name="Mo K."/>
            <person name="Hu Y."/>
        </authorList>
    </citation>
    <scope>NUCLEOTIDE SEQUENCE</scope>
    <source>
        <strain evidence="6">IB182487</strain>
    </source>
</reference>
<gene>
    <name evidence="6" type="ORF">IC621_01475</name>
</gene>
<protein>
    <recommendedName>
        <fullName evidence="5">5-formyltetrahydrofolate cyclo-ligase</fullName>
        <ecNumber evidence="5">6.3.3.2</ecNumber>
    </recommendedName>
</protein>
<feature type="binding site" evidence="4">
    <location>
        <begin position="133"/>
        <end position="141"/>
    </location>
    <ligand>
        <name>ATP</name>
        <dbReference type="ChEBI" id="CHEBI:30616"/>
    </ligand>
</feature>
<keyword evidence="5" id="KW-0460">Magnesium</keyword>
<organism evidence="6 7">
    <name type="scientific">Metabacillus arenae</name>
    <dbReference type="NCBI Taxonomy" id="2771434"/>
    <lineage>
        <taxon>Bacteria</taxon>
        <taxon>Bacillati</taxon>
        <taxon>Bacillota</taxon>
        <taxon>Bacilli</taxon>
        <taxon>Bacillales</taxon>
        <taxon>Bacillaceae</taxon>
        <taxon>Metabacillus</taxon>
    </lineage>
</organism>
<feature type="binding site" evidence="4">
    <location>
        <position position="54"/>
    </location>
    <ligand>
        <name>substrate</name>
    </ligand>
</feature>
<dbReference type="GO" id="GO:0046872">
    <property type="term" value="F:metal ion binding"/>
    <property type="evidence" value="ECO:0007669"/>
    <property type="project" value="UniProtKB-KW"/>
</dbReference>
<dbReference type="PANTHER" id="PTHR23407:SF1">
    <property type="entry name" value="5-FORMYLTETRAHYDROFOLATE CYCLO-LIGASE"/>
    <property type="match status" value="1"/>
</dbReference>
<dbReference type="InterPro" id="IPR037171">
    <property type="entry name" value="NagB/RpiA_transferase-like"/>
</dbReference>
<keyword evidence="6" id="KW-0436">Ligase</keyword>
<keyword evidence="5" id="KW-0479">Metal-binding</keyword>
<evidence type="ECO:0000256" key="4">
    <source>
        <dbReference type="PIRSR" id="PIRSR006806-1"/>
    </source>
</evidence>
<keyword evidence="7" id="KW-1185">Reference proteome</keyword>
<dbReference type="AlphaFoldDB" id="A0A926RW75"/>
<dbReference type="InterPro" id="IPR002698">
    <property type="entry name" value="FTHF_cligase"/>
</dbReference>
<comment type="similarity">
    <text evidence="1 5">Belongs to the 5-formyltetrahydrofolate cyclo-ligase family.</text>
</comment>
<evidence type="ECO:0000313" key="6">
    <source>
        <dbReference type="EMBL" id="MBD1378887.1"/>
    </source>
</evidence>
<dbReference type="GO" id="GO:0030272">
    <property type="term" value="F:5-formyltetrahydrofolate cyclo-ligase activity"/>
    <property type="evidence" value="ECO:0007669"/>
    <property type="project" value="UniProtKB-EC"/>
</dbReference>
<dbReference type="Proteomes" id="UP000626844">
    <property type="component" value="Unassembled WGS sequence"/>
</dbReference>
<evidence type="ECO:0000256" key="5">
    <source>
        <dbReference type="RuleBase" id="RU361279"/>
    </source>
</evidence>
<dbReference type="PIRSF" id="PIRSF006806">
    <property type="entry name" value="FTHF_cligase"/>
    <property type="match status" value="1"/>
</dbReference>
<dbReference type="RefSeq" id="WP_191154989.1">
    <property type="nucleotide sequence ID" value="NZ_JACXAI010000001.1"/>
</dbReference>
<dbReference type="EMBL" id="JACXAI010000001">
    <property type="protein sequence ID" value="MBD1378887.1"/>
    <property type="molecule type" value="Genomic_DNA"/>
</dbReference>
<keyword evidence="3 4" id="KW-0067">ATP-binding</keyword>
<accession>A0A926RW75</accession>
<evidence type="ECO:0000256" key="1">
    <source>
        <dbReference type="ARBA" id="ARBA00010638"/>
    </source>
</evidence>
<name>A0A926RW75_9BACI</name>
<sequence length="187" mass="21745">MNKKKLRENVKKKLEEYKQPIFNQLTERVLHNLYHTTEWKNAATIGVTFARNREIPTFSLINKAWEEGKIVCLPRCNPVTKQMNFRKFTHEDELETIYFGLKEPIELKTELIQPQDIDLLIVPGVCFNKSGFRIGYGGGYYDRYLADFQGITLSLGLSCQLVDDLPIEDHDIPVRKIITEHEVISCQ</sequence>
<proteinExistence type="inferred from homology"/>
<dbReference type="NCBIfam" id="TIGR02727">
    <property type="entry name" value="MTHFS_bact"/>
    <property type="match status" value="1"/>
</dbReference>
<dbReference type="EC" id="6.3.3.2" evidence="5"/>
<dbReference type="GO" id="GO:0005524">
    <property type="term" value="F:ATP binding"/>
    <property type="evidence" value="ECO:0007669"/>
    <property type="project" value="UniProtKB-KW"/>
</dbReference>
<comment type="caution">
    <text evidence="6">The sequence shown here is derived from an EMBL/GenBank/DDBJ whole genome shotgun (WGS) entry which is preliminary data.</text>
</comment>
<comment type="catalytic activity">
    <reaction evidence="5">
        <text>(6S)-5-formyl-5,6,7,8-tetrahydrofolate + ATP = (6R)-5,10-methenyltetrahydrofolate + ADP + phosphate</text>
        <dbReference type="Rhea" id="RHEA:10488"/>
        <dbReference type="ChEBI" id="CHEBI:30616"/>
        <dbReference type="ChEBI" id="CHEBI:43474"/>
        <dbReference type="ChEBI" id="CHEBI:57455"/>
        <dbReference type="ChEBI" id="CHEBI:57457"/>
        <dbReference type="ChEBI" id="CHEBI:456216"/>
        <dbReference type="EC" id="6.3.3.2"/>
    </reaction>
</comment>
<dbReference type="InterPro" id="IPR024185">
    <property type="entry name" value="FTHF_cligase-like_sf"/>
</dbReference>
<keyword evidence="2 4" id="KW-0547">Nucleotide-binding</keyword>